<dbReference type="Proteomes" id="UP000012283">
    <property type="component" value="Unassembled WGS sequence"/>
</dbReference>
<evidence type="ECO:0000256" key="2">
    <source>
        <dbReference type="ARBA" id="ARBA00022512"/>
    </source>
</evidence>
<dbReference type="eggNOG" id="COG0737">
    <property type="taxonomic scope" value="Bacteria"/>
</dbReference>
<accession>N4WNJ8</accession>
<dbReference type="PROSITE" id="PS00786">
    <property type="entry name" value="5_NUCLEOTIDASE_2"/>
    <property type="match status" value="1"/>
</dbReference>
<evidence type="ECO:0000256" key="5">
    <source>
        <dbReference type="ARBA" id="ARBA00023088"/>
    </source>
</evidence>
<proteinExistence type="predicted"/>
<organism evidence="9 10">
    <name type="scientific">Gracilibacillus halophilus YIM-C55.5</name>
    <dbReference type="NCBI Taxonomy" id="1308866"/>
    <lineage>
        <taxon>Bacteria</taxon>
        <taxon>Bacillati</taxon>
        <taxon>Bacillota</taxon>
        <taxon>Bacilli</taxon>
        <taxon>Bacillales</taxon>
        <taxon>Bacillaceae</taxon>
        <taxon>Gracilibacillus</taxon>
    </lineage>
</organism>
<dbReference type="STRING" id="1308866.J416_04071"/>
<dbReference type="SUPFAM" id="SSF55816">
    <property type="entry name" value="5'-nucleotidase (syn. UDP-sugar hydrolase), C-terminal domain"/>
    <property type="match status" value="1"/>
</dbReference>
<dbReference type="Pfam" id="PF00565">
    <property type="entry name" value="SNase"/>
    <property type="match status" value="1"/>
</dbReference>
<dbReference type="PRINTS" id="PR01607">
    <property type="entry name" value="APYRASEFAMLY"/>
</dbReference>
<dbReference type="Gene3D" id="3.90.780.10">
    <property type="entry name" value="5'-Nucleotidase, C-terminal domain"/>
    <property type="match status" value="1"/>
</dbReference>
<evidence type="ECO:0000256" key="7">
    <source>
        <dbReference type="SAM" id="Phobius"/>
    </source>
</evidence>
<dbReference type="PROSITE" id="PS50830">
    <property type="entry name" value="TNASE_3"/>
    <property type="match status" value="1"/>
</dbReference>
<dbReference type="eggNOG" id="COG1525">
    <property type="taxonomic scope" value="Bacteria"/>
</dbReference>
<dbReference type="EMBL" id="APML01000016">
    <property type="protein sequence ID" value="ENH97712.1"/>
    <property type="molecule type" value="Genomic_DNA"/>
</dbReference>
<keyword evidence="10" id="KW-1185">Reference proteome</keyword>
<dbReference type="InterPro" id="IPR036907">
    <property type="entry name" value="5'-Nucleotdase_C_sf"/>
</dbReference>
<dbReference type="InterPro" id="IPR006146">
    <property type="entry name" value="5'-Nucleotdase_CS"/>
</dbReference>
<dbReference type="RefSeq" id="WP_003465230.1">
    <property type="nucleotide sequence ID" value="NZ_APML01000016.1"/>
</dbReference>
<dbReference type="InterPro" id="IPR016071">
    <property type="entry name" value="Staphylococal_nuclease_OB-fold"/>
</dbReference>
<feature type="region of interest" description="Disordered" evidence="6">
    <location>
        <begin position="995"/>
        <end position="1031"/>
    </location>
</feature>
<name>N4WNJ8_9BACI</name>
<dbReference type="InterPro" id="IPR008334">
    <property type="entry name" value="5'-Nucleotdase_C"/>
</dbReference>
<evidence type="ECO:0000313" key="9">
    <source>
        <dbReference type="EMBL" id="ENH97712.1"/>
    </source>
</evidence>
<dbReference type="GO" id="GO:0046872">
    <property type="term" value="F:metal ion binding"/>
    <property type="evidence" value="ECO:0007669"/>
    <property type="project" value="InterPro"/>
</dbReference>
<dbReference type="InterPro" id="IPR035437">
    <property type="entry name" value="SNase_OB-fold_sf"/>
</dbReference>
<dbReference type="Gene3D" id="2.40.50.90">
    <property type="match status" value="1"/>
</dbReference>
<evidence type="ECO:0000256" key="4">
    <source>
        <dbReference type="ARBA" id="ARBA00022729"/>
    </source>
</evidence>
<dbReference type="SUPFAM" id="SSF56300">
    <property type="entry name" value="Metallo-dependent phosphatases"/>
    <property type="match status" value="1"/>
</dbReference>
<gene>
    <name evidence="9" type="ORF">J416_04071</name>
</gene>
<dbReference type="InterPro" id="IPR004843">
    <property type="entry name" value="Calcineurin-like_PHP"/>
</dbReference>
<dbReference type="Pfam" id="PF00149">
    <property type="entry name" value="Metallophos"/>
    <property type="match status" value="1"/>
</dbReference>
<dbReference type="InterPro" id="IPR029052">
    <property type="entry name" value="Metallo-depent_PP-like"/>
</dbReference>
<comment type="caution">
    <text evidence="9">The sequence shown here is derived from an EMBL/GenBank/DDBJ whole genome shotgun (WGS) entry which is preliminary data.</text>
</comment>
<evidence type="ECO:0000256" key="3">
    <source>
        <dbReference type="ARBA" id="ARBA00022525"/>
    </source>
</evidence>
<keyword evidence="3" id="KW-0964">Secreted</keyword>
<feature type="region of interest" description="Disordered" evidence="6">
    <location>
        <begin position="1194"/>
        <end position="1243"/>
    </location>
</feature>
<feature type="region of interest" description="Disordered" evidence="6">
    <location>
        <begin position="304"/>
        <end position="324"/>
    </location>
</feature>
<dbReference type="SMART" id="SM00318">
    <property type="entry name" value="SNc"/>
    <property type="match status" value="1"/>
</dbReference>
<dbReference type="CDD" id="cd04486">
    <property type="entry name" value="YhcR_OBF_like"/>
    <property type="match status" value="1"/>
</dbReference>
<dbReference type="AlphaFoldDB" id="N4WNJ8"/>
<dbReference type="SUPFAM" id="SSF50199">
    <property type="entry name" value="Staphylococcal nuclease"/>
    <property type="match status" value="1"/>
</dbReference>
<evidence type="ECO:0000256" key="1">
    <source>
        <dbReference type="ARBA" id="ARBA00004168"/>
    </source>
</evidence>
<dbReference type="GO" id="GO:0030288">
    <property type="term" value="C:outer membrane-bounded periplasmic space"/>
    <property type="evidence" value="ECO:0007669"/>
    <property type="project" value="TreeGrafter"/>
</dbReference>
<feature type="region of interest" description="Disordered" evidence="6">
    <location>
        <begin position="258"/>
        <end position="278"/>
    </location>
</feature>
<protein>
    <recommendedName>
        <fullName evidence="8">TNase-like domain-containing protein</fullName>
    </recommendedName>
</protein>
<dbReference type="eggNOG" id="COG4085">
    <property type="taxonomic scope" value="Bacteria"/>
</dbReference>
<evidence type="ECO:0000256" key="6">
    <source>
        <dbReference type="SAM" id="MobiDB-lite"/>
    </source>
</evidence>
<dbReference type="FunFam" id="3.60.21.10:FF:000052">
    <property type="entry name" value="Endonuclease YhcR"/>
    <property type="match status" value="1"/>
</dbReference>
<reference evidence="9 10" key="1">
    <citation type="submission" date="2013-03" db="EMBL/GenBank/DDBJ databases">
        <title>Draft genome sequence of Gracibacillus halophilus YIM-C55.5, a moderately halophilic and thermophilic organism from the Xiaochaidamu salt lake.</title>
        <authorList>
            <person name="Sugumar T."/>
            <person name="Polireddy D.R."/>
            <person name="Antony A."/>
            <person name="Madhava Y.R."/>
            <person name="Sivakumar N."/>
        </authorList>
    </citation>
    <scope>NUCLEOTIDE SEQUENCE [LARGE SCALE GENOMIC DNA]</scope>
    <source>
        <strain evidence="9 10">YIM-C55.5</strain>
    </source>
</reference>
<sequence length="1275" mass="140717">MKPFVKNRFFRVALTIVLLFSAFSYGFVPVVPLSAETNQMEDKQVTSEGTLETTESDADIDTTNSISIQDAKSKIGETVTIEGVVTTDNLAAPDSTQLSTYIQDDGAGINVFHYDLSNDLAFQPGDKVRITGKIEVYNGLTEIIPNHKDSVTVIASNQPIPNPKQITIKRLQNEARSEPLEGQLVSVTGYIDNIPTSPAGGGYNITFIDDEFHSTTLRVMEDTIDIESLQEGAWYDVTAVLGQYDRYQLLPRDQADIKKASEQSEAPTPSKEHTATVASVTDGDTIRLEEPVLGSDRVRFVNIDTPETSVSGSEGVDEENQKQHGDKATEYLQSLLEEGEQVKLKLGEQPTDEYGRLLAEVINEEGVNTNIEMVEEGYAVTYFIWPFADEKTYDQYQSAVQQAYESEKGIWNPTHGLKQLPFEYRAMTEGGDFHRYVGHSETKTYVEPLDWEDVPVAKRIFFASAEEAESAGYQPLEENESDESYLDVQLLGMNDLHGKIDQEYELDITGDGETDGTFGRMDYVSAYLKERDQQHPHSRIIHAGDMIGGSSPVSGLFQDEPTVEILEEIGFDYGTVGNHEFDEGTDELLRMVNGGEHPEELGTDHYDGMDFQNLCANCVYKDSGETILPPYAIETIDGEKIGFIGVNTQASAGMVMPAGIEDIEFTDEVTAVNESVADLKAEGVEAIVVLAHLPASQEGNVVTGDSAHLAKQIDDEVDVIFAAHNHQVINGEVDDKLIVQASEYGKAFSDVDLRINRDSGDIVEKEAEIVFVDQSSVDPDPAVTDILSGYADKIESRMNQVIGYNGQDLTGDYSNTGDHGLGNVIADSMRWTMGDADFALMNGGGIRDDLLQGDITWGDLYNIMPFGNTLMKLEIQGKDLYPILNAQLSPTYGPDYSVSGLHYKWDESENKVTDITFPNGEPIDGEAMYTLVVNNYMGTSQGEKYRPIGELGSRPQLGPLDIDALVDYMKQLNTTADNPLQAGPEGRIVAVDGAEEEDAEDEHPTPGQGDNENEQENPEKKEHLKVSTSNANGQVRVEEGSMETIAENGTVIVDIEDSVADIILTKQQVEMLKEKSVLLSFQLSDVTVDISSSEFPLEEVNVQIQKRDDVRDANQAISDVYDFSINGGEVDTFTTPVTLRFSVDEMDRDNTNLLAIYHYNESDNKWERMGGDYQNGVISADTNHFSTFAVFASTSDQVDDPNGQETDTEEETEQNEANTSNKTQDDTEQTEQQNSATGEQDLPDTATNMFTILLAGSLMIIAGISFRLWSKRERM</sequence>
<dbReference type="GO" id="GO:0008768">
    <property type="term" value="F:UDP-sugar diphosphatase activity"/>
    <property type="evidence" value="ECO:0007669"/>
    <property type="project" value="TreeGrafter"/>
</dbReference>
<dbReference type="GO" id="GO:0009166">
    <property type="term" value="P:nucleotide catabolic process"/>
    <property type="evidence" value="ECO:0007669"/>
    <property type="project" value="InterPro"/>
</dbReference>
<evidence type="ECO:0000259" key="8">
    <source>
        <dbReference type="PROSITE" id="PS50830"/>
    </source>
</evidence>
<dbReference type="GO" id="GO:0008253">
    <property type="term" value="F:5'-nucleotidase activity"/>
    <property type="evidence" value="ECO:0007669"/>
    <property type="project" value="TreeGrafter"/>
</dbReference>
<feature type="domain" description="TNase-like" evidence="8">
    <location>
        <begin position="271"/>
        <end position="413"/>
    </location>
</feature>
<dbReference type="OrthoDB" id="9775118at2"/>
<dbReference type="Gene3D" id="3.60.21.10">
    <property type="match status" value="1"/>
</dbReference>
<evidence type="ECO:0000313" key="10">
    <source>
        <dbReference type="Proteomes" id="UP000012283"/>
    </source>
</evidence>
<dbReference type="PATRIC" id="fig|1308866.3.peg.825"/>
<dbReference type="GO" id="GO:0000166">
    <property type="term" value="F:nucleotide binding"/>
    <property type="evidence" value="ECO:0007669"/>
    <property type="project" value="InterPro"/>
</dbReference>
<keyword evidence="7" id="KW-0472">Membrane</keyword>
<feature type="region of interest" description="Disordered" evidence="6">
    <location>
        <begin position="39"/>
        <end position="58"/>
    </location>
</feature>
<comment type="subcellular location">
    <subcellularLocation>
        <location evidence="1">Secreted</location>
        <location evidence="1">Cell wall</location>
        <topology evidence="1">Peptidoglycan-anchor</topology>
    </subcellularLocation>
</comment>
<keyword evidence="7" id="KW-1133">Transmembrane helix</keyword>
<keyword evidence="7" id="KW-0812">Transmembrane</keyword>
<dbReference type="PANTHER" id="PTHR11575">
    <property type="entry name" value="5'-NUCLEOTIDASE-RELATED"/>
    <property type="match status" value="1"/>
</dbReference>
<keyword evidence="5" id="KW-0572">Peptidoglycan-anchor</keyword>
<dbReference type="Pfam" id="PF02872">
    <property type="entry name" value="5_nucleotid_C"/>
    <property type="match status" value="1"/>
</dbReference>
<dbReference type="InterPro" id="IPR006179">
    <property type="entry name" value="5_nucleotidase/apyrase"/>
</dbReference>
<keyword evidence="2" id="KW-0134">Cell wall</keyword>
<keyword evidence="4" id="KW-0732">Signal</keyword>
<feature type="transmembrane region" description="Helical" evidence="7">
    <location>
        <begin position="1249"/>
        <end position="1269"/>
    </location>
</feature>
<dbReference type="PANTHER" id="PTHR11575:SF24">
    <property type="entry name" value="5'-NUCLEOTIDASE"/>
    <property type="match status" value="1"/>
</dbReference>